<dbReference type="GO" id="GO:0015934">
    <property type="term" value="C:large ribosomal subunit"/>
    <property type="evidence" value="ECO:0007669"/>
    <property type="project" value="TreeGrafter"/>
</dbReference>
<dbReference type="PRINTS" id="PR00064">
    <property type="entry name" value="RIBOSOMALL35"/>
</dbReference>
<evidence type="ECO:0000256" key="1">
    <source>
        <dbReference type="ARBA" id="ARBA00006598"/>
    </source>
</evidence>
<sequence length="65" mass="7808">MYKLKTSKSIKKRIKYTSNGKLMRHCSTRSHLLQKKTSKRKRRLRKISFINLSDKLNLKNSLPYI</sequence>
<keyword evidence="6" id="KW-0150">Chloroplast</keyword>
<dbReference type="NCBIfam" id="TIGR00001">
    <property type="entry name" value="rpmI_bact"/>
    <property type="match status" value="1"/>
</dbReference>
<dbReference type="InterPro" id="IPR001706">
    <property type="entry name" value="Ribosomal_bL35"/>
</dbReference>
<proteinExistence type="inferred from homology"/>
<organism evidence="6">
    <name type="scientific">Dipterocladia arabiensis</name>
    <dbReference type="NCBI Taxonomy" id="2007176"/>
    <lineage>
        <taxon>Eukaryota</taxon>
        <taxon>Rhodophyta</taxon>
        <taxon>Florideophyceae</taxon>
        <taxon>Rhodymeniophycidae</taxon>
        <taxon>Ceramiales</taxon>
        <taxon>Dasyaceae</taxon>
        <taxon>Dipterocladia</taxon>
    </lineage>
</organism>
<dbReference type="HAMAP" id="MF_00514">
    <property type="entry name" value="Ribosomal_bL35"/>
    <property type="match status" value="1"/>
</dbReference>
<name>A0A1Z1M0J7_9FLOR</name>
<dbReference type="FunFam" id="4.10.410.60:FF:000001">
    <property type="entry name" value="50S ribosomal protein L35"/>
    <property type="match status" value="1"/>
</dbReference>
<keyword evidence="3 5" id="KW-0687">Ribonucleoprotein</keyword>
<keyword evidence="6" id="KW-0934">Plastid</keyword>
<dbReference type="RefSeq" id="YP_009391257.1">
    <property type="nucleotide sequence ID" value="NC_035257.1"/>
</dbReference>
<geneLocation type="chloroplast" evidence="6"/>
<dbReference type="GeneID" id="33352829"/>
<dbReference type="Gene3D" id="4.10.410.60">
    <property type="match status" value="1"/>
</dbReference>
<evidence type="ECO:0000256" key="4">
    <source>
        <dbReference type="ARBA" id="ARBA00072523"/>
    </source>
</evidence>
<dbReference type="PANTHER" id="PTHR33343">
    <property type="entry name" value="54S RIBOSOMAL PROTEIN BL35M"/>
    <property type="match status" value="1"/>
</dbReference>
<dbReference type="PANTHER" id="PTHR33343:SF1">
    <property type="entry name" value="LARGE RIBOSOMAL SUBUNIT PROTEIN BL35M"/>
    <property type="match status" value="1"/>
</dbReference>
<protein>
    <recommendedName>
        <fullName evidence="4 5">Large ribosomal subunit protein bL35c</fullName>
    </recommendedName>
</protein>
<dbReference type="PROSITE" id="PS00936">
    <property type="entry name" value="RIBOSOMAL_L35"/>
    <property type="match status" value="1"/>
</dbReference>
<comment type="subcellular location">
    <subcellularLocation>
        <location evidence="5">Plastid</location>
        <location evidence="5">Chloroplast</location>
    </subcellularLocation>
</comment>
<dbReference type="AlphaFoldDB" id="A0A1Z1M0J7"/>
<comment type="similarity">
    <text evidence="1 5">Belongs to the bacterial ribosomal protein bL35 family.</text>
</comment>
<accession>A0A1Z1M0J7</accession>
<dbReference type="InterPro" id="IPR037229">
    <property type="entry name" value="Ribosomal_bL35_sf"/>
</dbReference>
<dbReference type="GO" id="GO:0009507">
    <property type="term" value="C:chloroplast"/>
    <property type="evidence" value="ECO:0007669"/>
    <property type="project" value="UniProtKB-SubCell"/>
</dbReference>
<dbReference type="InterPro" id="IPR021137">
    <property type="entry name" value="Ribosomal_bL35-like"/>
</dbReference>
<dbReference type="GO" id="GO:0006412">
    <property type="term" value="P:translation"/>
    <property type="evidence" value="ECO:0007669"/>
    <property type="project" value="UniProtKB-UniRule"/>
</dbReference>
<dbReference type="SUPFAM" id="SSF143034">
    <property type="entry name" value="L35p-like"/>
    <property type="match status" value="1"/>
</dbReference>
<evidence type="ECO:0000256" key="5">
    <source>
        <dbReference type="HAMAP-Rule" id="MF_00514"/>
    </source>
</evidence>
<dbReference type="EMBL" id="MF101408">
    <property type="protein sequence ID" value="ARW59401.1"/>
    <property type="molecule type" value="Genomic_DNA"/>
</dbReference>
<dbReference type="GO" id="GO:0003735">
    <property type="term" value="F:structural constituent of ribosome"/>
    <property type="evidence" value="ECO:0007669"/>
    <property type="project" value="InterPro"/>
</dbReference>
<gene>
    <name evidence="5 6" type="primary">rpl35</name>
</gene>
<dbReference type="Pfam" id="PF01632">
    <property type="entry name" value="Ribosomal_L35p"/>
    <property type="match status" value="1"/>
</dbReference>
<evidence type="ECO:0000313" key="6">
    <source>
        <dbReference type="EMBL" id="ARW59401.1"/>
    </source>
</evidence>
<dbReference type="InterPro" id="IPR018265">
    <property type="entry name" value="Ribosomal_bL35_CS"/>
</dbReference>
<evidence type="ECO:0000256" key="2">
    <source>
        <dbReference type="ARBA" id="ARBA00022980"/>
    </source>
</evidence>
<evidence type="ECO:0000256" key="3">
    <source>
        <dbReference type="ARBA" id="ARBA00023274"/>
    </source>
</evidence>
<keyword evidence="2 5" id="KW-0689">Ribosomal protein</keyword>
<reference evidence="6" key="1">
    <citation type="journal article" date="2017" name="J. Phycol.">
        <title>Analysis of chloroplast genomes and a supermatrix inform reclassification of the Rhodomelaceae (Rhodophyta).</title>
        <authorList>
            <person name="Diaz-Tapia P."/>
            <person name="Maggs C.A."/>
            <person name="West J.A."/>
            <person name="Verbruggen H."/>
        </authorList>
    </citation>
    <scope>NUCLEOTIDE SEQUENCE</scope>
    <source>
        <strain evidence="6">DHO101</strain>
    </source>
</reference>